<evidence type="ECO:0000313" key="1">
    <source>
        <dbReference type="EMBL" id="VFJ93503.1"/>
    </source>
</evidence>
<evidence type="ECO:0000313" key="3">
    <source>
        <dbReference type="EMBL" id="VFK00943.1"/>
    </source>
</evidence>
<dbReference type="Gene3D" id="3.90.550.10">
    <property type="entry name" value="Spore Coat Polysaccharide Biosynthesis Protein SpsA, Chain A"/>
    <property type="match status" value="1"/>
</dbReference>
<accession>A0A450ULV5</accession>
<evidence type="ECO:0008006" key="4">
    <source>
        <dbReference type="Google" id="ProtNLM"/>
    </source>
</evidence>
<evidence type="ECO:0000313" key="2">
    <source>
        <dbReference type="EMBL" id="VFJ94311.1"/>
    </source>
</evidence>
<dbReference type="Pfam" id="PF09837">
    <property type="entry name" value="DUF2064"/>
    <property type="match status" value="1"/>
</dbReference>
<sequence length="241" mass="25865">MKRKHARILVFAKAPVPGAVKTRLIPALGPRRAAALQARLIRHTLTTVARSGLAWELWCHPHREHPLLAACLRRACHAGHTPPGNPGHPPPGAPTLHTQVGRDLGARMAHGARTGLAGGPVILIGTDCPTLTAADLTRASAALEGGHDAVLGPALDGGYYLLGLNRIHPSLFRDMAWGSDRVLAETRRRLEALGWRWWALPPRRDMDRPADLAFLGAAMPSMKRFPIPSPVAPSPAFGSKP</sequence>
<protein>
    <recommendedName>
        <fullName evidence="4">Glycosyltransferase</fullName>
    </recommendedName>
</protein>
<reference evidence="1" key="1">
    <citation type="submission" date="2019-02" db="EMBL/GenBank/DDBJ databases">
        <authorList>
            <person name="Gruber-Vodicka R. H."/>
            <person name="Seah K. B. B."/>
        </authorList>
    </citation>
    <scope>NUCLEOTIDE SEQUENCE</scope>
    <source>
        <strain evidence="3">BECK_SA2B12</strain>
        <strain evidence="1">BECK_SA2B15</strain>
        <strain evidence="2">BECK_SA2B20</strain>
    </source>
</reference>
<dbReference type="SUPFAM" id="SSF53448">
    <property type="entry name" value="Nucleotide-diphospho-sugar transferases"/>
    <property type="match status" value="1"/>
</dbReference>
<gene>
    <name evidence="1" type="ORF">BECKH772A_GA0070896_1005716</name>
    <name evidence="2" type="ORF">BECKH772B_GA0070898_1005915</name>
    <name evidence="3" type="ORF">BECKH772C_GA0070978_1005516</name>
</gene>
<dbReference type="EMBL" id="CAADFJ010000055">
    <property type="protein sequence ID" value="VFK00943.1"/>
    <property type="molecule type" value="Genomic_DNA"/>
</dbReference>
<dbReference type="InterPro" id="IPR029044">
    <property type="entry name" value="Nucleotide-diphossugar_trans"/>
</dbReference>
<dbReference type="PANTHER" id="PTHR36529:SF1">
    <property type="entry name" value="GLYCOSYLTRANSFERASE"/>
    <property type="match status" value="1"/>
</dbReference>
<dbReference type="EMBL" id="CAADFI010000059">
    <property type="protein sequence ID" value="VFJ94311.1"/>
    <property type="molecule type" value="Genomic_DNA"/>
</dbReference>
<name>A0A450ULV5_9GAMM</name>
<proteinExistence type="predicted"/>
<dbReference type="AlphaFoldDB" id="A0A450ULV5"/>
<organism evidence="1">
    <name type="scientific">Candidatus Kentrum eta</name>
    <dbReference type="NCBI Taxonomy" id="2126337"/>
    <lineage>
        <taxon>Bacteria</taxon>
        <taxon>Pseudomonadati</taxon>
        <taxon>Pseudomonadota</taxon>
        <taxon>Gammaproteobacteria</taxon>
        <taxon>Candidatus Kentrum</taxon>
    </lineage>
</organism>
<dbReference type="InterPro" id="IPR018641">
    <property type="entry name" value="Trfase_1_rSAM/seldom-assoc"/>
</dbReference>
<dbReference type="NCBIfam" id="TIGR04282">
    <property type="entry name" value="glyco_like_cofC"/>
    <property type="match status" value="1"/>
</dbReference>
<dbReference type="EMBL" id="CAADFG010000057">
    <property type="protein sequence ID" value="VFJ93503.1"/>
    <property type="molecule type" value="Genomic_DNA"/>
</dbReference>
<dbReference type="PANTHER" id="PTHR36529">
    <property type="entry name" value="SLL1095 PROTEIN"/>
    <property type="match status" value="1"/>
</dbReference>